<dbReference type="AlphaFoldDB" id="K2G1P5"/>
<accession>K2G1P5</accession>
<reference evidence="1" key="1">
    <citation type="journal article" date="2012" name="Science">
        <title>Fermentation, hydrogen, and sulfur metabolism in multiple uncultivated bacterial phyla.</title>
        <authorList>
            <person name="Wrighton K.C."/>
            <person name="Thomas B.C."/>
            <person name="Sharon I."/>
            <person name="Miller C.S."/>
            <person name="Castelle C.J."/>
            <person name="VerBerkmoes N.C."/>
            <person name="Wilkins M.J."/>
            <person name="Hettich R.L."/>
            <person name="Lipton M.S."/>
            <person name="Williams K.H."/>
            <person name="Long P.E."/>
            <person name="Banfield J.F."/>
        </authorList>
    </citation>
    <scope>NUCLEOTIDE SEQUENCE [LARGE SCALE GENOMIC DNA]</scope>
</reference>
<dbReference type="EMBL" id="AMFJ01000368">
    <property type="protein sequence ID" value="EKE28127.1"/>
    <property type="molecule type" value="Genomic_DNA"/>
</dbReference>
<gene>
    <name evidence="1" type="ORF">ACD_3C00094G0001</name>
</gene>
<proteinExistence type="predicted"/>
<evidence type="ECO:0000313" key="1">
    <source>
        <dbReference type="EMBL" id="EKE28127.1"/>
    </source>
</evidence>
<organism evidence="1">
    <name type="scientific">uncultured bacterium</name>
    <name type="common">gcode 4</name>
    <dbReference type="NCBI Taxonomy" id="1234023"/>
    <lineage>
        <taxon>Bacteria</taxon>
        <taxon>environmental samples</taxon>
    </lineage>
</organism>
<name>K2G1P5_9BACT</name>
<comment type="caution">
    <text evidence="1">The sequence shown here is derived from an EMBL/GenBank/DDBJ whole genome shotgun (WGS) entry which is preliminary data.</text>
</comment>
<sequence length="83" mass="10078">MNLSEFTESRKYLFWYISDLNSLSKEAVLEWVIKNWDWSDLKQLLAILWKKDFLIAYDNIKSKKRININKIEVNFMDLFVKNA</sequence>
<protein>
    <submittedName>
        <fullName evidence="1">Uncharacterized protein</fullName>
    </submittedName>
</protein>